<dbReference type="Proteomes" id="UP000277294">
    <property type="component" value="Unassembled WGS sequence"/>
</dbReference>
<accession>A0A3P4B281</accession>
<dbReference type="CDD" id="cd13578">
    <property type="entry name" value="PBP2_Bug27"/>
    <property type="match status" value="1"/>
</dbReference>
<keyword evidence="2" id="KW-0675">Receptor</keyword>
<dbReference type="AlphaFoldDB" id="A0A3P4B281"/>
<dbReference type="RefSeq" id="WP_160142234.1">
    <property type="nucleotide sequence ID" value="NZ_UWPJ01000017.1"/>
</dbReference>
<dbReference type="Gene3D" id="3.40.190.150">
    <property type="entry name" value="Bordetella uptake gene, domain 1"/>
    <property type="match status" value="1"/>
</dbReference>
<proteinExistence type="inferred from homology"/>
<reference evidence="2 3" key="1">
    <citation type="submission" date="2018-10" db="EMBL/GenBank/DDBJ databases">
        <authorList>
            <person name="Criscuolo A."/>
        </authorList>
    </citation>
    <scope>NUCLEOTIDE SEQUENCE [LARGE SCALE GENOMIC DNA]</scope>
    <source>
        <strain evidence="2">DnA1</strain>
    </source>
</reference>
<dbReference type="EMBL" id="UWPJ01000017">
    <property type="protein sequence ID" value="VCU69991.1"/>
    <property type="molecule type" value="Genomic_DNA"/>
</dbReference>
<evidence type="ECO:0000313" key="3">
    <source>
        <dbReference type="Proteomes" id="UP000277294"/>
    </source>
</evidence>
<evidence type="ECO:0000313" key="2">
    <source>
        <dbReference type="EMBL" id="VCU69991.1"/>
    </source>
</evidence>
<evidence type="ECO:0000256" key="1">
    <source>
        <dbReference type="ARBA" id="ARBA00006987"/>
    </source>
</evidence>
<gene>
    <name evidence="2" type="ORF">PIGHUM_02058</name>
</gene>
<keyword evidence="3" id="KW-1185">Reference proteome</keyword>
<dbReference type="Gene3D" id="3.40.190.10">
    <property type="entry name" value="Periplasmic binding protein-like II"/>
    <property type="match status" value="1"/>
</dbReference>
<protein>
    <submittedName>
        <fullName evidence="2">Tripartite tricarboxylate transporter family receptor</fullName>
    </submittedName>
</protein>
<dbReference type="PIRSF" id="PIRSF017082">
    <property type="entry name" value="YflP"/>
    <property type="match status" value="1"/>
</dbReference>
<dbReference type="SUPFAM" id="SSF53850">
    <property type="entry name" value="Periplasmic binding protein-like II"/>
    <property type="match status" value="1"/>
</dbReference>
<organism evidence="2 3">
    <name type="scientific">Pigmentiphaga humi</name>
    <dbReference type="NCBI Taxonomy" id="2478468"/>
    <lineage>
        <taxon>Bacteria</taxon>
        <taxon>Pseudomonadati</taxon>
        <taxon>Pseudomonadota</taxon>
        <taxon>Betaproteobacteria</taxon>
        <taxon>Burkholderiales</taxon>
        <taxon>Alcaligenaceae</taxon>
        <taxon>Pigmentiphaga</taxon>
    </lineage>
</organism>
<dbReference type="PANTHER" id="PTHR42928:SF5">
    <property type="entry name" value="BLR1237 PROTEIN"/>
    <property type="match status" value="1"/>
</dbReference>
<dbReference type="InterPro" id="IPR005064">
    <property type="entry name" value="BUG"/>
</dbReference>
<dbReference type="PANTHER" id="PTHR42928">
    <property type="entry name" value="TRICARBOXYLATE-BINDING PROTEIN"/>
    <property type="match status" value="1"/>
</dbReference>
<comment type="similarity">
    <text evidence="1">Belongs to the UPF0065 (bug) family.</text>
</comment>
<dbReference type="Pfam" id="PF03401">
    <property type="entry name" value="TctC"/>
    <property type="match status" value="1"/>
</dbReference>
<name>A0A3P4B281_9BURK</name>
<dbReference type="InterPro" id="IPR042100">
    <property type="entry name" value="Bug_dom1"/>
</dbReference>
<sequence>MIGVAPASPVSSGSATARRWTFALGALVLAALLPGPGAAQTYPAKPITLVVPFAPGGPTDASARAIAQALGPRLGQQMVVENRAGGGGTVGPMAVVRAAPDGYTLLWAGTSSLAMGPALYPKLAYDPIKSFTPISQAVRSPHVLVGRGDLPAKTLPDLIALVKSQPGKLTYGSAGTGSSTHLTGELFESTFGVDLLHIGYSGVAPALNDLLGKQIDLLFDAVSTLRPHIRSGALVPYGITGQNRSPMLPEVPTIAEMLHKPFDAYSWFGLVAPAGTPPDIVAKLTRELSATLADPTVRGQLEAAGFEVLGTTSEEFAQSISSELKKWTAVVQRTGIKNE</sequence>
<dbReference type="OrthoDB" id="8889108at2"/>